<dbReference type="RefSeq" id="XP_022294454.1">
    <property type="nucleotide sequence ID" value="XM_022438746.1"/>
</dbReference>
<protein>
    <submittedName>
        <fullName evidence="3">Uncharacterized protein LOC111104674 isoform X4</fullName>
    </submittedName>
</protein>
<dbReference type="Proteomes" id="UP000694844">
    <property type="component" value="Chromosome 7"/>
</dbReference>
<dbReference type="AlphaFoldDB" id="A0A8B8AW03"/>
<organism evidence="2 3">
    <name type="scientific">Crassostrea virginica</name>
    <name type="common">Eastern oyster</name>
    <dbReference type="NCBI Taxonomy" id="6565"/>
    <lineage>
        <taxon>Eukaryota</taxon>
        <taxon>Metazoa</taxon>
        <taxon>Spiralia</taxon>
        <taxon>Lophotrochozoa</taxon>
        <taxon>Mollusca</taxon>
        <taxon>Bivalvia</taxon>
        <taxon>Autobranchia</taxon>
        <taxon>Pteriomorphia</taxon>
        <taxon>Ostreida</taxon>
        <taxon>Ostreoidea</taxon>
        <taxon>Ostreidae</taxon>
        <taxon>Crassostrea</taxon>
    </lineage>
</organism>
<sequence>MRLSRSVTLFVAFVLLQIHRNETENCPEVLIPKAVWMCPTSSEEYDRADRKKECLQTASKLNCSAPDKFKYHCVINSFQNETFEVCAHEKIIFGGYCTEYNEVGGLIQAQRTSKCSDSLNCAKIYRSTKSYNYQDCYNLVYNNRTTTSTTVQTDMYIAKSITKTHSNSDALKMDIFGSSRDIVRSKTNQQ</sequence>
<feature type="chain" id="PRO_5034373766" evidence="1">
    <location>
        <begin position="24"/>
        <end position="190"/>
    </location>
</feature>
<proteinExistence type="predicted"/>
<accession>A0A8B8AW03</accession>
<reference evidence="3" key="1">
    <citation type="submission" date="2025-08" db="UniProtKB">
        <authorList>
            <consortium name="RefSeq"/>
        </authorList>
    </citation>
    <scope>IDENTIFICATION</scope>
    <source>
        <tissue evidence="3">Whole sample</tissue>
    </source>
</reference>
<evidence type="ECO:0000313" key="3">
    <source>
        <dbReference type="RefSeq" id="XP_022294454.1"/>
    </source>
</evidence>
<evidence type="ECO:0000256" key="1">
    <source>
        <dbReference type="SAM" id="SignalP"/>
    </source>
</evidence>
<evidence type="ECO:0000313" key="2">
    <source>
        <dbReference type="Proteomes" id="UP000694844"/>
    </source>
</evidence>
<dbReference type="OrthoDB" id="6152491at2759"/>
<dbReference type="GeneID" id="111104674"/>
<keyword evidence="2" id="KW-1185">Reference proteome</keyword>
<feature type="signal peptide" evidence="1">
    <location>
        <begin position="1"/>
        <end position="23"/>
    </location>
</feature>
<name>A0A8B8AW03_CRAVI</name>
<gene>
    <name evidence="3" type="primary">LOC111104674</name>
</gene>
<keyword evidence="1" id="KW-0732">Signal</keyword>